<evidence type="ECO:0000256" key="1">
    <source>
        <dbReference type="SAM" id="MobiDB-lite"/>
    </source>
</evidence>
<name>A0AAW1H4T1_SAPOF</name>
<dbReference type="PANTHER" id="PTHR33143:SF50">
    <property type="entry name" value="PROTEIN MKS1"/>
    <property type="match status" value="1"/>
</dbReference>
<evidence type="ECO:0000313" key="3">
    <source>
        <dbReference type="EMBL" id="KAK9670579.1"/>
    </source>
</evidence>
<gene>
    <name evidence="3" type="ORF">RND81_13G210800</name>
</gene>
<dbReference type="PANTHER" id="PTHR33143">
    <property type="entry name" value="F16F4.1 PROTEIN-RELATED"/>
    <property type="match status" value="1"/>
</dbReference>
<feature type="region of interest" description="Disordered" evidence="1">
    <location>
        <begin position="1"/>
        <end position="53"/>
    </location>
</feature>
<evidence type="ECO:0000313" key="4">
    <source>
        <dbReference type="Proteomes" id="UP001443914"/>
    </source>
</evidence>
<feature type="domain" description="VQ" evidence="2">
    <location>
        <begin position="67"/>
        <end position="91"/>
    </location>
</feature>
<dbReference type="AlphaFoldDB" id="A0AAW1H4T1"/>
<accession>A0AAW1H4T1</accession>
<proteinExistence type="predicted"/>
<keyword evidence="4" id="KW-1185">Reference proteome</keyword>
<evidence type="ECO:0000259" key="2">
    <source>
        <dbReference type="Pfam" id="PF05678"/>
    </source>
</evidence>
<comment type="caution">
    <text evidence="3">The sequence shown here is derived from an EMBL/GenBank/DDBJ whole genome shotgun (WGS) entry which is preliminary data.</text>
</comment>
<dbReference type="InterPro" id="IPR008889">
    <property type="entry name" value="VQ"/>
</dbReference>
<organism evidence="3 4">
    <name type="scientific">Saponaria officinalis</name>
    <name type="common">Common soapwort</name>
    <name type="synonym">Lychnis saponaria</name>
    <dbReference type="NCBI Taxonomy" id="3572"/>
    <lineage>
        <taxon>Eukaryota</taxon>
        <taxon>Viridiplantae</taxon>
        <taxon>Streptophyta</taxon>
        <taxon>Embryophyta</taxon>
        <taxon>Tracheophyta</taxon>
        <taxon>Spermatophyta</taxon>
        <taxon>Magnoliopsida</taxon>
        <taxon>eudicotyledons</taxon>
        <taxon>Gunneridae</taxon>
        <taxon>Pentapetalae</taxon>
        <taxon>Caryophyllales</taxon>
        <taxon>Caryophyllaceae</taxon>
        <taxon>Caryophylleae</taxon>
        <taxon>Saponaria</taxon>
    </lineage>
</organism>
<dbReference type="EMBL" id="JBDFQZ010000013">
    <property type="protein sequence ID" value="KAK9670579.1"/>
    <property type="molecule type" value="Genomic_DNA"/>
</dbReference>
<reference evidence="3" key="1">
    <citation type="submission" date="2024-03" db="EMBL/GenBank/DDBJ databases">
        <title>WGS assembly of Saponaria officinalis var. Norfolk2.</title>
        <authorList>
            <person name="Jenkins J."/>
            <person name="Shu S."/>
            <person name="Grimwood J."/>
            <person name="Barry K."/>
            <person name="Goodstein D."/>
            <person name="Schmutz J."/>
            <person name="Leebens-Mack J."/>
            <person name="Osbourn A."/>
        </authorList>
    </citation>
    <scope>NUCLEOTIDE SEQUENCE [LARGE SCALE GENOMIC DNA]</scope>
    <source>
        <strain evidence="3">JIC</strain>
    </source>
</reference>
<dbReference type="InterPro" id="IPR039607">
    <property type="entry name" value="VQ_8/17/18/20/21/25"/>
</dbReference>
<dbReference type="GO" id="GO:0005634">
    <property type="term" value="C:nucleus"/>
    <property type="evidence" value="ECO:0007669"/>
    <property type="project" value="TreeGrafter"/>
</dbReference>
<dbReference type="Proteomes" id="UP001443914">
    <property type="component" value="Unassembled WGS sequence"/>
</dbReference>
<sequence>MNPPQQPPTRRRENLIQGPRPTPLRVTKDSFKIKKPPKPPQHPPPQAASAPTMPVAGNQPVIIYSVSPKPYFVEASDFRSLVQHLTGRSTAAPESYHTGEPPVSPAARLAVMERTSPKEREWRRGAEAEMDMEMEMGGQMTGILSPAPENLAAVISPGMFTTAAETVAGEGHSYFAMNELMSPYMSNTAFLPSPSALLFSSNTPLISPSPSADFFNIFNF</sequence>
<protein>
    <recommendedName>
        <fullName evidence="2">VQ domain-containing protein</fullName>
    </recommendedName>
</protein>
<dbReference type="Pfam" id="PF05678">
    <property type="entry name" value="VQ"/>
    <property type="match status" value="1"/>
</dbReference>